<feature type="non-terminal residue" evidence="4">
    <location>
        <position position="1"/>
    </location>
</feature>
<keyword evidence="1" id="KW-0862">Zinc</keyword>
<dbReference type="InterPro" id="IPR036875">
    <property type="entry name" value="Znf_CCHC_sf"/>
</dbReference>
<name>A0A1E1XT37_AMBSC</name>
<evidence type="ECO:0000256" key="2">
    <source>
        <dbReference type="SAM" id="MobiDB-lite"/>
    </source>
</evidence>
<feature type="domain" description="CCHC-type" evidence="3">
    <location>
        <begin position="160"/>
        <end position="175"/>
    </location>
</feature>
<evidence type="ECO:0000313" key="4">
    <source>
        <dbReference type="EMBL" id="JAU02458.1"/>
    </source>
</evidence>
<dbReference type="AlphaFoldDB" id="A0A1E1XT37"/>
<sequence>EMHRVVLRPKGGADQLMKKAGPFLRKILVEAAGLTVLPEDKFIVNVKNQSLLIVTPSLERAEKYERITSLRVGQQAVEATAHAAMPEGGKGVIYDIPLSLTTQDIHEGLRENEDIRGARRLGKKSKTVLILFEGPEVPREVWFFGVAYRCNLYRKKFDVCYACGELGHRSDVCPDTTNVRCRGCRASNPEEGHTCEPKCLLCGKNHVLGDNRCKNLYRTPHIIKVRQAEKIAKDAEERNQKQGQVRGRSQEKASPHQRTSGDESRSSNRTSRPRSASQSRSRSREAPPRSQRESGQNPWAEKTKFPGNKTPPGEAPVADHPGLALSPLARQWTQKP</sequence>
<feature type="compositionally biased region" description="Basic and acidic residues" evidence="2">
    <location>
        <begin position="282"/>
        <end position="292"/>
    </location>
</feature>
<dbReference type="SUPFAM" id="SSF57756">
    <property type="entry name" value="Retrovirus zinc finger-like domains"/>
    <property type="match status" value="1"/>
</dbReference>
<dbReference type="GO" id="GO:0008270">
    <property type="term" value="F:zinc ion binding"/>
    <property type="evidence" value="ECO:0007669"/>
    <property type="project" value="UniProtKB-KW"/>
</dbReference>
<feature type="region of interest" description="Disordered" evidence="2">
    <location>
        <begin position="231"/>
        <end position="336"/>
    </location>
</feature>
<dbReference type="InterPro" id="IPR001878">
    <property type="entry name" value="Znf_CCHC"/>
</dbReference>
<keyword evidence="1" id="KW-0863">Zinc-finger</keyword>
<accession>A0A1E1XT37</accession>
<keyword evidence="1" id="KW-0479">Metal-binding</keyword>
<evidence type="ECO:0000256" key="1">
    <source>
        <dbReference type="PROSITE-ProRule" id="PRU00047"/>
    </source>
</evidence>
<organism evidence="4">
    <name type="scientific">Amblyomma sculptum</name>
    <name type="common">Tick</name>
    <dbReference type="NCBI Taxonomy" id="1581419"/>
    <lineage>
        <taxon>Eukaryota</taxon>
        <taxon>Metazoa</taxon>
        <taxon>Ecdysozoa</taxon>
        <taxon>Arthropoda</taxon>
        <taxon>Chelicerata</taxon>
        <taxon>Arachnida</taxon>
        <taxon>Acari</taxon>
        <taxon>Parasitiformes</taxon>
        <taxon>Ixodida</taxon>
        <taxon>Ixodoidea</taxon>
        <taxon>Ixodidae</taxon>
        <taxon>Amblyomminae</taxon>
        <taxon>Amblyomma</taxon>
    </lineage>
</organism>
<feature type="compositionally biased region" description="Basic and acidic residues" evidence="2">
    <location>
        <begin position="248"/>
        <end position="266"/>
    </location>
</feature>
<evidence type="ECO:0000259" key="3">
    <source>
        <dbReference type="PROSITE" id="PS50158"/>
    </source>
</evidence>
<dbReference type="GO" id="GO:0003676">
    <property type="term" value="F:nucleic acid binding"/>
    <property type="evidence" value="ECO:0007669"/>
    <property type="project" value="InterPro"/>
</dbReference>
<feature type="compositionally biased region" description="Low complexity" evidence="2">
    <location>
        <begin position="267"/>
        <end position="280"/>
    </location>
</feature>
<protein>
    <recommendedName>
        <fullName evidence="3">CCHC-type domain-containing protein</fullName>
    </recommendedName>
</protein>
<reference evidence="4" key="2">
    <citation type="journal article" date="2017" name="Front. Cell. Infect. Microbiol.">
        <title>Analysis of the Salivary Gland Transcriptome of Unfed and Partially Fed Amblyomma sculptum Ticks and Descriptive Proteome of the Saliva.</title>
        <authorList>
            <person name="Esteves E."/>
            <person name="Maruyama S.R."/>
            <person name="Kawahara R."/>
            <person name="Fujita A."/>
            <person name="Martins L.A."/>
            <person name="Righi A.A."/>
            <person name="Costa F.B."/>
            <person name="Palmisano G."/>
            <person name="Labruna M.B."/>
            <person name="Sa-Nunes A."/>
            <person name="Ribeiro J.M.C."/>
            <person name="Fogaca A.C."/>
        </authorList>
    </citation>
    <scope>NUCLEOTIDE SEQUENCE</scope>
</reference>
<dbReference type="PROSITE" id="PS50158">
    <property type="entry name" value="ZF_CCHC"/>
    <property type="match status" value="1"/>
</dbReference>
<reference evidence="4" key="1">
    <citation type="submission" date="2016-09" db="EMBL/GenBank/DDBJ databases">
        <authorList>
            <person name="Capua I."/>
            <person name="De Benedictis P."/>
            <person name="Joannis T."/>
            <person name="Lombin L.H."/>
            <person name="Cattoli G."/>
        </authorList>
    </citation>
    <scope>NUCLEOTIDE SEQUENCE</scope>
</reference>
<proteinExistence type="evidence at transcript level"/>
<feature type="compositionally biased region" description="Basic and acidic residues" evidence="2">
    <location>
        <begin position="231"/>
        <end position="240"/>
    </location>
</feature>
<dbReference type="Pfam" id="PF00098">
    <property type="entry name" value="zf-CCHC"/>
    <property type="match status" value="1"/>
</dbReference>
<dbReference type="EMBL" id="GFAA01000977">
    <property type="protein sequence ID" value="JAU02458.1"/>
    <property type="molecule type" value="mRNA"/>
</dbReference>